<keyword evidence="2" id="KW-0808">Transferase</keyword>
<dbReference type="AlphaFoldDB" id="A0A368Y6W6"/>
<evidence type="ECO:0000259" key="1">
    <source>
        <dbReference type="Pfam" id="PF04230"/>
    </source>
</evidence>
<sequence>MQPQTSREYIAAMQGKIHDVLGPLIGKAPMAIVDFPDIRNVGDSAIWLGEIAYLKQHYHKSPDYVSKIEDFSDRQLERKVPQGPIFIHGGGNFGDIWVSHQNFRERILKRWPDRLIVQFPQSIHYDSDARVEESARVIAKHKNFVLLVRDQESLEFARKRFDCEVKLCPDMAFCIGTLDAMPPPSIPLLAMLREDKEKVASRDGTAELDCPVEDWIKEPKLPVRWAKTLGTMAAISTLDRIAMRKSMFDAAAAQRFGRGTRQLARARAIVTDRLHVHIVSLLMGKPHAVLDNSYGKITRFMDAFPGGMDLTYRARSLQDGMQWAREQAASVAGVAKEAAR</sequence>
<dbReference type="EMBL" id="QPJK01000001">
    <property type="protein sequence ID" value="RCW76031.1"/>
    <property type="molecule type" value="Genomic_DNA"/>
</dbReference>
<comment type="caution">
    <text evidence="2">The sequence shown here is derived from an EMBL/GenBank/DDBJ whole genome shotgun (WGS) entry which is preliminary data.</text>
</comment>
<dbReference type="OrthoDB" id="5242601at2"/>
<feature type="domain" description="Polysaccharide pyruvyl transferase" evidence="1">
    <location>
        <begin position="40"/>
        <end position="294"/>
    </location>
</feature>
<evidence type="ECO:0000313" key="3">
    <source>
        <dbReference type="Proteomes" id="UP000252884"/>
    </source>
</evidence>
<dbReference type="InterPro" id="IPR007345">
    <property type="entry name" value="Polysacch_pyruvyl_Trfase"/>
</dbReference>
<dbReference type="Proteomes" id="UP000252884">
    <property type="component" value="Unassembled WGS sequence"/>
</dbReference>
<dbReference type="Pfam" id="PF04230">
    <property type="entry name" value="PS_pyruv_trans"/>
    <property type="match status" value="1"/>
</dbReference>
<organism evidence="2 3">
    <name type="scientific">Pseudorhodoferax soli</name>
    <dbReference type="NCBI Taxonomy" id="545864"/>
    <lineage>
        <taxon>Bacteria</taxon>
        <taxon>Pseudomonadati</taxon>
        <taxon>Pseudomonadota</taxon>
        <taxon>Betaproteobacteria</taxon>
        <taxon>Burkholderiales</taxon>
        <taxon>Comamonadaceae</taxon>
    </lineage>
</organism>
<name>A0A368Y6W6_9BURK</name>
<protein>
    <submittedName>
        <fullName evidence="2">Pyruvyl transferase EpsO</fullName>
    </submittedName>
</protein>
<dbReference type="GO" id="GO:0016740">
    <property type="term" value="F:transferase activity"/>
    <property type="evidence" value="ECO:0007669"/>
    <property type="project" value="UniProtKB-KW"/>
</dbReference>
<accession>A0A368Y6W6</accession>
<keyword evidence="3" id="KW-1185">Reference proteome</keyword>
<reference evidence="2 3" key="1">
    <citation type="submission" date="2018-07" db="EMBL/GenBank/DDBJ databases">
        <title>Genomic Encyclopedia of Type Strains, Phase IV (KMG-IV): sequencing the most valuable type-strain genomes for metagenomic binning, comparative biology and taxonomic classification.</title>
        <authorList>
            <person name="Goeker M."/>
        </authorList>
    </citation>
    <scope>NUCLEOTIDE SEQUENCE [LARGE SCALE GENOMIC DNA]</scope>
    <source>
        <strain evidence="2 3">DSM 21634</strain>
    </source>
</reference>
<dbReference type="RefSeq" id="WP_114465816.1">
    <property type="nucleotide sequence ID" value="NZ_QPJK01000001.1"/>
</dbReference>
<evidence type="ECO:0000313" key="2">
    <source>
        <dbReference type="EMBL" id="RCW76031.1"/>
    </source>
</evidence>
<proteinExistence type="predicted"/>
<gene>
    <name evidence="2" type="ORF">DES41_101635</name>
</gene>